<dbReference type="Proteomes" id="UP000248214">
    <property type="component" value="Unassembled WGS sequence"/>
</dbReference>
<protein>
    <submittedName>
        <fullName evidence="9">Rhomboid family intramembrane serine protease</fullName>
    </submittedName>
</protein>
<keyword evidence="4" id="KW-0378">Hydrolase</keyword>
<keyword evidence="10" id="KW-1185">Reference proteome</keyword>
<feature type="transmembrane region" description="Helical" evidence="7">
    <location>
        <begin position="66"/>
        <end position="86"/>
    </location>
</feature>
<sequence length="255" mass="29165">MFIRNESFSSFIQSYKVITALVIIHIFFYIWMYWFPFLGGLEIRWLGMGNNILISQGEYWRIVTPIFLHGGLMHMAFNSFSLVLFGPALESMLGRVKFLSAYLATGIMANVVFYFLGDDRTFHLGASGAIFGLFGVYVYMVLVRKDLIDQTNSQLIMTIVVLGVIMTFINPGINILAHIFGLISGAVIAPIILTNLRRNHQQRPVHDPDDIGFDPNRWSKRAKFKKRLIYYIIGGFAAMILFFYLVSTFLLPTLY</sequence>
<proteinExistence type="inferred from homology"/>
<feature type="transmembrane region" description="Helical" evidence="7">
    <location>
        <begin position="155"/>
        <end position="173"/>
    </location>
</feature>
<dbReference type="InterPro" id="IPR050925">
    <property type="entry name" value="Rhomboid_protease_S54"/>
</dbReference>
<dbReference type="GO" id="GO:0006508">
    <property type="term" value="P:proteolysis"/>
    <property type="evidence" value="ECO:0007669"/>
    <property type="project" value="UniProtKB-KW"/>
</dbReference>
<gene>
    <name evidence="9" type="ORF">CR194_18140</name>
</gene>
<keyword evidence="9" id="KW-0645">Protease</keyword>
<comment type="caution">
    <text evidence="9">The sequence shown here is derived from an EMBL/GenBank/DDBJ whole genome shotgun (WGS) entry which is preliminary data.</text>
</comment>
<evidence type="ECO:0000256" key="5">
    <source>
        <dbReference type="ARBA" id="ARBA00022989"/>
    </source>
</evidence>
<evidence type="ECO:0000256" key="6">
    <source>
        <dbReference type="ARBA" id="ARBA00023136"/>
    </source>
</evidence>
<comment type="subcellular location">
    <subcellularLocation>
        <location evidence="1">Membrane</location>
        <topology evidence="1">Multi-pass membrane protein</topology>
    </subcellularLocation>
</comment>
<feature type="transmembrane region" description="Helical" evidence="7">
    <location>
        <begin position="179"/>
        <end position="196"/>
    </location>
</feature>
<dbReference type="Gene3D" id="1.20.1540.10">
    <property type="entry name" value="Rhomboid-like"/>
    <property type="match status" value="1"/>
</dbReference>
<feature type="transmembrane region" description="Helical" evidence="7">
    <location>
        <begin position="12"/>
        <end position="34"/>
    </location>
</feature>
<dbReference type="AlphaFoldDB" id="A0A323T983"/>
<evidence type="ECO:0000313" key="9">
    <source>
        <dbReference type="EMBL" id="PYZ92111.1"/>
    </source>
</evidence>
<feature type="transmembrane region" description="Helical" evidence="7">
    <location>
        <begin position="122"/>
        <end position="143"/>
    </location>
</feature>
<dbReference type="InterPro" id="IPR035952">
    <property type="entry name" value="Rhomboid-like_sf"/>
</dbReference>
<evidence type="ECO:0000256" key="3">
    <source>
        <dbReference type="ARBA" id="ARBA00022692"/>
    </source>
</evidence>
<dbReference type="EMBL" id="PDOD01000005">
    <property type="protein sequence ID" value="PYZ92111.1"/>
    <property type="molecule type" value="Genomic_DNA"/>
</dbReference>
<evidence type="ECO:0000256" key="7">
    <source>
        <dbReference type="SAM" id="Phobius"/>
    </source>
</evidence>
<dbReference type="RefSeq" id="WP_110611702.1">
    <property type="nucleotide sequence ID" value="NZ_PDOD01000005.1"/>
</dbReference>
<feature type="transmembrane region" description="Helical" evidence="7">
    <location>
        <begin position="98"/>
        <end position="116"/>
    </location>
</feature>
<evidence type="ECO:0000259" key="8">
    <source>
        <dbReference type="Pfam" id="PF01694"/>
    </source>
</evidence>
<dbReference type="InterPro" id="IPR022764">
    <property type="entry name" value="Peptidase_S54_rhomboid_dom"/>
</dbReference>
<dbReference type="GO" id="GO:0016020">
    <property type="term" value="C:membrane"/>
    <property type="evidence" value="ECO:0007669"/>
    <property type="project" value="UniProtKB-SubCell"/>
</dbReference>
<reference evidence="9 10" key="1">
    <citation type="submission" date="2017-10" db="EMBL/GenBank/DDBJ databases">
        <title>Bacillus sp. nov., a halophilic bacterium isolated from a Keqin Lake.</title>
        <authorList>
            <person name="Wang H."/>
        </authorList>
    </citation>
    <scope>NUCLEOTIDE SEQUENCE [LARGE SCALE GENOMIC DNA]</scope>
    <source>
        <strain evidence="9 10">KQ-12</strain>
    </source>
</reference>
<dbReference type="SUPFAM" id="SSF144091">
    <property type="entry name" value="Rhomboid-like"/>
    <property type="match status" value="1"/>
</dbReference>
<comment type="similarity">
    <text evidence="2">Belongs to the peptidase S54 family.</text>
</comment>
<evidence type="ECO:0000256" key="1">
    <source>
        <dbReference type="ARBA" id="ARBA00004141"/>
    </source>
</evidence>
<keyword evidence="3 7" id="KW-0812">Transmembrane</keyword>
<evidence type="ECO:0000256" key="4">
    <source>
        <dbReference type="ARBA" id="ARBA00022801"/>
    </source>
</evidence>
<accession>A0A323T983</accession>
<dbReference type="PANTHER" id="PTHR43731:SF14">
    <property type="entry name" value="PRESENILIN-ASSOCIATED RHOMBOID-LIKE PROTEIN, MITOCHONDRIAL"/>
    <property type="match status" value="1"/>
</dbReference>
<keyword evidence="6 7" id="KW-0472">Membrane</keyword>
<dbReference type="Pfam" id="PF01694">
    <property type="entry name" value="Rhomboid"/>
    <property type="match status" value="1"/>
</dbReference>
<feature type="transmembrane region" description="Helical" evidence="7">
    <location>
        <begin position="228"/>
        <end position="251"/>
    </location>
</feature>
<name>A0A323T983_9BACI</name>
<dbReference type="PANTHER" id="PTHR43731">
    <property type="entry name" value="RHOMBOID PROTEASE"/>
    <property type="match status" value="1"/>
</dbReference>
<feature type="domain" description="Peptidase S54 rhomboid" evidence="8">
    <location>
        <begin position="57"/>
        <end position="193"/>
    </location>
</feature>
<dbReference type="OrthoDB" id="9813074at2"/>
<evidence type="ECO:0000313" key="10">
    <source>
        <dbReference type="Proteomes" id="UP000248214"/>
    </source>
</evidence>
<dbReference type="GO" id="GO:0004252">
    <property type="term" value="F:serine-type endopeptidase activity"/>
    <property type="evidence" value="ECO:0007669"/>
    <property type="project" value="InterPro"/>
</dbReference>
<keyword evidence="5 7" id="KW-1133">Transmembrane helix</keyword>
<evidence type="ECO:0000256" key="2">
    <source>
        <dbReference type="ARBA" id="ARBA00009045"/>
    </source>
</evidence>
<organism evidence="9 10">
    <name type="scientific">Salipaludibacillus keqinensis</name>
    <dbReference type="NCBI Taxonomy" id="2045207"/>
    <lineage>
        <taxon>Bacteria</taxon>
        <taxon>Bacillati</taxon>
        <taxon>Bacillota</taxon>
        <taxon>Bacilli</taxon>
        <taxon>Bacillales</taxon>
        <taxon>Bacillaceae</taxon>
    </lineage>
</organism>